<dbReference type="STRING" id="1993.SAMN04489713_111261"/>
<dbReference type="InterPro" id="IPR006764">
    <property type="entry name" value="SAM_dep_MeTrfase_SAV2177_type"/>
</dbReference>
<dbReference type="FunCoup" id="A0A1I5ME66">
    <property type="interactions" value="1"/>
</dbReference>
<dbReference type="EMBL" id="FOVH01000011">
    <property type="protein sequence ID" value="SFP07823.1"/>
    <property type="molecule type" value="Genomic_DNA"/>
</dbReference>
<dbReference type="AlphaFoldDB" id="A0A1I5ME66"/>
<dbReference type="InterPro" id="IPR029063">
    <property type="entry name" value="SAM-dependent_MTases_sf"/>
</dbReference>
<evidence type="ECO:0000313" key="2">
    <source>
        <dbReference type="Proteomes" id="UP000183413"/>
    </source>
</evidence>
<proteinExistence type="predicted"/>
<accession>A0A1I5ME66</accession>
<name>A0A1I5ME66_9ACTN</name>
<reference evidence="1 2" key="1">
    <citation type="submission" date="2016-10" db="EMBL/GenBank/DDBJ databases">
        <authorList>
            <person name="de Groot N.N."/>
        </authorList>
    </citation>
    <scope>NUCLEOTIDE SEQUENCE [LARGE SCALE GENOMIC DNA]</scope>
    <source>
        <strain evidence="1 2">DSM 43067</strain>
    </source>
</reference>
<dbReference type="Pfam" id="PF04672">
    <property type="entry name" value="Methyltransf_19"/>
    <property type="match status" value="1"/>
</dbReference>
<dbReference type="Proteomes" id="UP000183413">
    <property type="component" value="Unassembled WGS sequence"/>
</dbReference>
<keyword evidence="1" id="KW-0489">Methyltransferase</keyword>
<protein>
    <submittedName>
        <fullName evidence="1">S-adenosyl methyltransferase</fullName>
    </submittedName>
</protein>
<dbReference type="InParanoid" id="A0A1I5ME66"/>
<dbReference type="GeneID" id="99653225"/>
<dbReference type="RefSeq" id="WP_075022895.1">
    <property type="nucleotide sequence ID" value="NZ_CP083237.1"/>
</dbReference>
<organism evidence="1 2">
    <name type="scientific">Actinomadura madurae</name>
    <dbReference type="NCBI Taxonomy" id="1993"/>
    <lineage>
        <taxon>Bacteria</taxon>
        <taxon>Bacillati</taxon>
        <taxon>Actinomycetota</taxon>
        <taxon>Actinomycetes</taxon>
        <taxon>Streptosporangiales</taxon>
        <taxon>Thermomonosporaceae</taxon>
        <taxon>Actinomadura</taxon>
    </lineage>
</organism>
<dbReference type="GO" id="GO:0032259">
    <property type="term" value="P:methylation"/>
    <property type="evidence" value="ECO:0007669"/>
    <property type="project" value="UniProtKB-KW"/>
</dbReference>
<evidence type="ECO:0000313" key="1">
    <source>
        <dbReference type="EMBL" id="SFP07823.1"/>
    </source>
</evidence>
<dbReference type="eggNOG" id="COG3315">
    <property type="taxonomic scope" value="Bacteria"/>
</dbReference>
<dbReference type="PIRSF" id="PIRSF017393">
    <property type="entry name" value="MTase_SAV2177"/>
    <property type="match status" value="1"/>
</dbReference>
<dbReference type="GO" id="GO:0008168">
    <property type="term" value="F:methyltransferase activity"/>
    <property type="evidence" value="ECO:0007669"/>
    <property type="project" value="UniProtKB-KW"/>
</dbReference>
<dbReference type="Gene3D" id="3.40.50.150">
    <property type="entry name" value="Vaccinia Virus protein VP39"/>
    <property type="match status" value="1"/>
</dbReference>
<keyword evidence="1" id="KW-0808">Transferase</keyword>
<sequence>MVAGIDDSVPHSARIWNHWIGGKDNYPIDREMGDRIAESYPQIKKQAVADRAFIGRAVRYLAQDEGVRDFLDIGTGLPTVDNTHEVAQRVAPESRIMYVDNDPLVLTHARALLTSTKAGRCEYLDADVHDTDAILAAARRMLDFTRPVAIMLVGILHHVGDTEESHRIVRRLADALPSGGFLVINHATYAVFGEASENAARQYNDAGGRPPVTLRSPEEILRYFDGLDLVEPGLVSCAHWRPDPMDIATWGAPDEVDEFAGIARKP</sequence>
<keyword evidence="2" id="KW-1185">Reference proteome</keyword>
<dbReference type="SUPFAM" id="SSF53335">
    <property type="entry name" value="S-adenosyl-L-methionine-dependent methyltransferases"/>
    <property type="match status" value="1"/>
</dbReference>
<gene>
    <name evidence="1" type="ORF">SAMN04489713_111261</name>
</gene>